<accession>A0ABU0CQV6</accession>
<dbReference type="RefSeq" id="WP_307337013.1">
    <property type="nucleotide sequence ID" value="NZ_JAUSUQ010000004.1"/>
</dbReference>
<feature type="domain" description="Capsule synthesis protein CapA" evidence="2">
    <location>
        <begin position="68"/>
        <end position="307"/>
    </location>
</feature>
<dbReference type="InterPro" id="IPR052169">
    <property type="entry name" value="CW_Biosynth-Accessory"/>
</dbReference>
<reference evidence="3 4" key="1">
    <citation type="submission" date="2023-07" db="EMBL/GenBank/DDBJ databases">
        <title>Genomic Encyclopedia of Type Strains, Phase IV (KMG-IV): sequencing the most valuable type-strain genomes for metagenomic binning, comparative biology and taxonomic classification.</title>
        <authorList>
            <person name="Goeker M."/>
        </authorList>
    </citation>
    <scope>NUCLEOTIDE SEQUENCE [LARGE SCALE GENOMIC DNA]</scope>
    <source>
        <strain evidence="3 4">DSM 17740</strain>
    </source>
</reference>
<dbReference type="EMBL" id="JAUSUQ010000004">
    <property type="protein sequence ID" value="MDQ0338517.1"/>
    <property type="molecule type" value="Genomic_DNA"/>
</dbReference>
<protein>
    <submittedName>
        <fullName evidence="3">Poly-gamma-glutamate synthesis protein (Capsule biosynthesis protein)</fullName>
    </submittedName>
</protein>
<comment type="similarity">
    <text evidence="1">Belongs to the CapA family.</text>
</comment>
<sequence>MAKQLSWKQRFIKWIKQQKRQAVKHSLVALVATAVVILAVQLPGDAEYEHQQDGATGEVKQERDPQLTAVLVGDVTFGRFVQEVTSKQGYNYLFRYVQSYFEQADYVTGNFNQAILLHTEDKKTDPSLSVTHHREPVSVLERMNFSVVNLANAGVLEGEQQGLTDTVEAFRFSRVQTVGAGQNIEEAQQIALEHVNGMTVATLGFTDVYEAGDIPHVQRPGVLPADPAYFLELIHEAAQQADLVVVHVHWGQAFDGSVHPRQTEFARAMVEAGADVIIGHHPGVLAPVEIYQDSVIFYSLGNFIADQGWTLTRESVMVQYQRDTEGNTRIELIPVLIREATPRPLTGALGVYHRERIFRQLTKMIDQDWQRDGNKLVLELPTIPSQGAGNRE</sequence>
<dbReference type="Gene3D" id="3.60.21.10">
    <property type="match status" value="1"/>
</dbReference>
<evidence type="ECO:0000259" key="2">
    <source>
        <dbReference type="SMART" id="SM00854"/>
    </source>
</evidence>
<keyword evidence="4" id="KW-1185">Reference proteome</keyword>
<dbReference type="InterPro" id="IPR029052">
    <property type="entry name" value="Metallo-depent_PP-like"/>
</dbReference>
<dbReference type="PANTHER" id="PTHR33393">
    <property type="entry name" value="POLYGLUTAMINE SYNTHESIS ACCESSORY PROTEIN RV0574C-RELATED"/>
    <property type="match status" value="1"/>
</dbReference>
<dbReference type="SUPFAM" id="SSF56300">
    <property type="entry name" value="Metallo-dependent phosphatases"/>
    <property type="match status" value="1"/>
</dbReference>
<dbReference type="SMART" id="SM00854">
    <property type="entry name" value="PGA_cap"/>
    <property type="match status" value="1"/>
</dbReference>
<proteinExistence type="inferred from homology"/>
<organism evidence="3 4">
    <name type="scientific">Caldalkalibacillus uzonensis</name>
    <dbReference type="NCBI Taxonomy" id="353224"/>
    <lineage>
        <taxon>Bacteria</taxon>
        <taxon>Bacillati</taxon>
        <taxon>Bacillota</taxon>
        <taxon>Bacilli</taxon>
        <taxon>Bacillales</taxon>
        <taxon>Bacillaceae</taxon>
        <taxon>Caldalkalibacillus</taxon>
    </lineage>
</organism>
<name>A0ABU0CQV6_9BACI</name>
<dbReference type="Proteomes" id="UP001232445">
    <property type="component" value="Unassembled WGS sequence"/>
</dbReference>
<dbReference type="PANTHER" id="PTHR33393:SF13">
    <property type="entry name" value="PGA BIOSYNTHESIS PROTEIN CAPA"/>
    <property type="match status" value="1"/>
</dbReference>
<comment type="caution">
    <text evidence="3">The sequence shown here is derived from an EMBL/GenBank/DDBJ whole genome shotgun (WGS) entry which is preliminary data.</text>
</comment>
<gene>
    <name evidence="3" type="ORF">J2S00_001303</name>
</gene>
<evidence type="ECO:0000313" key="3">
    <source>
        <dbReference type="EMBL" id="MDQ0338517.1"/>
    </source>
</evidence>
<dbReference type="InterPro" id="IPR019079">
    <property type="entry name" value="Capsule_synth_CapA"/>
</dbReference>
<evidence type="ECO:0000313" key="4">
    <source>
        <dbReference type="Proteomes" id="UP001232445"/>
    </source>
</evidence>
<dbReference type="CDD" id="cd07381">
    <property type="entry name" value="MPP_CapA"/>
    <property type="match status" value="1"/>
</dbReference>
<evidence type="ECO:0000256" key="1">
    <source>
        <dbReference type="ARBA" id="ARBA00005662"/>
    </source>
</evidence>
<dbReference type="Pfam" id="PF09587">
    <property type="entry name" value="PGA_cap"/>
    <property type="match status" value="1"/>
</dbReference>